<dbReference type="Pfam" id="PF17961">
    <property type="entry name" value="Big_8"/>
    <property type="match status" value="1"/>
</dbReference>
<organism evidence="10 11">
    <name type="scientific">Heyndrickxia camelliae</name>
    <dbReference type="NCBI Taxonomy" id="1707093"/>
    <lineage>
        <taxon>Bacteria</taxon>
        <taxon>Bacillati</taxon>
        <taxon>Bacillota</taxon>
        <taxon>Bacilli</taxon>
        <taxon>Bacillales</taxon>
        <taxon>Bacillaceae</taxon>
        <taxon>Heyndrickxia</taxon>
    </lineage>
</organism>
<feature type="region of interest" description="Disordered" evidence="7">
    <location>
        <begin position="1263"/>
        <end position="1348"/>
    </location>
</feature>
<feature type="transmembrane region" description="Helical" evidence="8">
    <location>
        <begin position="1353"/>
        <end position="1372"/>
    </location>
</feature>
<feature type="domain" description="Gram-positive cocci surface proteins LPxTG" evidence="9">
    <location>
        <begin position="1344"/>
        <end position="1379"/>
    </location>
</feature>
<evidence type="ECO:0000256" key="5">
    <source>
        <dbReference type="ARBA" id="ARBA00022729"/>
    </source>
</evidence>
<comment type="caution">
    <text evidence="10">The sequence shown here is derived from an EMBL/GenBank/DDBJ whole genome shotgun (WGS) entry which is preliminary data.</text>
</comment>
<dbReference type="Pfam" id="PF17802">
    <property type="entry name" value="SpaA"/>
    <property type="match status" value="4"/>
</dbReference>
<feature type="compositionally biased region" description="Low complexity" evidence="7">
    <location>
        <begin position="1268"/>
        <end position="1300"/>
    </location>
</feature>
<dbReference type="SUPFAM" id="SSF49478">
    <property type="entry name" value="Cna protein B-type domain"/>
    <property type="match status" value="4"/>
</dbReference>
<evidence type="ECO:0000256" key="3">
    <source>
        <dbReference type="ARBA" id="ARBA00022512"/>
    </source>
</evidence>
<dbReference type="GO" id="GO:0005518">
    <property type="term" value="F:collagen binding"/>
    <property type="evidence" value="ECO:0007669"/>
    <property type="project" value="InterPro"/>
</dbReference>
<evidence type="ECO:0000256" key="8">
    <source>
        <dbReference type="SAM" id="Phobius"/>
    </source>
</evidence>
<dbReference type="InterPro" id="IPR013783">
    <property type="entry name" value="Ig-like_fold"/>
</dbReference>
<dbReference type="InterPro" id="IPR011252">
    <property type="entry name" value="Fibrogen-bd_dom1"/>
</dbReference>
<dbReference type="OrthoDB" id="2056845at2"/>
<dbReference type="Pfam" id="PF00746">
    <property type="entry name" value="Gram_pos_anchor"/>
    <property type="match status" value="1"/>
</dbReference>
<dbReference type="InterPro" id="IPR019931">
    <property type="entry name" value="LPXTG_anchor"/>
</dbReference>
<evidence type="ECO:0000313" key="11">
    <source>
        <dbReference type="Proteomes" id="UP000233440"/>
    </source>
</evidence>
<dbReference type="PANTHER" id="PTHR36108:SF13">
    <property type="entry name" value="COLOSSIN-B-RELATED"/>
    <property type="match status" value="1"/>
</dbReference>
<dbReference type="SUPFAM" id="SSF49401">
    <property type="entry name" value="Bacterial adhesins"/>
    <property type="match status" value="6"/>
</dbReference>
<dbReference type="Gene3D" id="2.60.40.1280">
    <property type="match status" value="1"/>
</dbReference>
<keyword evidence="4" id="KW-0964">Secreted</keyword>
<dbReference type="InterPro" id="IPR008456">
    <property type="entry name" value="Collagen-bd_dom"/>
</dbReference>
<dbReference type="InterPro" id="IPR041171">
    <property type="entry name" value="SDR_Ig"/>
</dbReference>
<dbReference type="EMBL" id="PIQO01000018">
    <property type="protein sequence ID" value="PKR83422.1"/>
    <property type="molecule type" value="Genomic_DNA"/>
</dbReference>
<dbReference type="InterPro" id="IPR041033">
    <property type="entry name" value="SpaA_PFL_dom_1"/>
</dbReference>
<keyword evidence="11" id="KW-1185">Reference proteome</keyword>
<keyword evidence="8" id="KW-0472">Membrane</keyword>
<dbReference type="Gene3D" id="2.60.40.10">
    <property type="entry name" value="Immunoglobulins"/>
    <property type="match status" value="4"/>
</dbReference>
<evidence type="ECO:0000256" key="2">
    <source>
        <dbReference type="ARBA" id="ARBA00007257"/>
    </source>
</evidence>
<proteinExistence type="inferred from homology"/>
<evidence type="ECO:0000256" key="1">
    <source>
        <dbReference type="ARBA" id="ARBA00004168"/>
    </source>
</evidence>
<dbReference type="Gene3D" id="2.60.40.740">
    <property type="match status" value="5"/>
</dbReference>
<reference evidence="10 11" key="1">
    <citation type="submission" date="2017-11" db="EMBL/GenBank/DDBJ databases">
        <title>Bacillus camelliae sp. nov., isolated from pu'er tea.</title>
        <authorList>
            <person name="Niu L."/>
        </authorList>
    </citation>
    <scope>NUCLEOTIDE SEQUENCE [LARGE SCALE GENOMIC DNA]</scope>
    <source>
        <strain evidence="10 11">7578-1</strain>
    </source>
</reference>
<dbReference type="InterPro" id="IPR008966">
    <property type="entry name" value="Adhesion_dom_sf"/>
</dbReference>
<name>A0A2N3LFJ7_9BACI</name>
<protein>
    <recommendedName>
        <fullName evidence="9">Gram-positive cocci surface proteins LPxTG domain-containing protein</fullName>
    </recommendedName>
</protein>
<dbReference type="Pfam" id="PF05737">
    <property type="entry name" value="Collagen_bind"/>
    <property type="match status" value="4"/>
</dbReference>
<dbReference type="PANTHER" id="PTHR36108">
    <property type="entry name" value="COLOSSIN-B-RELATED"/>
    <property type="match status" value="1"/>
</dbReference>
<keyword evidence="8" id="KW-0812">Transmembrane</keyword>
<evidence type="ECO:0000256" key="6">
    <source>
        <dbReference type="ARBA" id="ARBA00023088"/>
    </source>
</evidence>
<evidence type="ECO:0000313" key="10">
    <source>
        <dbReference type="EMBL" id="PKR83422.1"/>
    </source>
</evidence>
<dbReference type="PROSITE" id="PS50847">
    <property type="entry name" value="GRAM_POS_ANCHORING"/>
    <property type="match status" value="1"/>
</dbReference>
<gene>
    <name evidence="10" type="ORF">CWO92_18840</name>
</gene>
<keyword evidence="6" id="KW-0572">Peptidoglycan-anchor</keyword>
<keyword evidence="3" id="KW-0134">Cell wall</keyword>
<dbReference type="NCBIfam" id="TIGR01167">
    <property type="entry name" value="LPXTG_anchor"/>
    <property type="match status" value="1"/>
</dbReference>
<evidence type="ECO:0000259" key="9">
    <source>
        <dbReference type="PROSITE" id="PS50847"/>
    </source>
</evidence>
<dbReference type="Proteomes" id="UP000233440">
    <property type="component" value="Unassembled WGS sequence"/>
</dbReference>
<evidence type="ECO:0000256" key="4">
    <source>
        <dbReference type="ARBA" id="ARBA00022525"/>
    </source>
</evidence>
<accession>A0A2N3LFJ7</accession>
<evidence type="ECO:0000256" key="7">
    <source>
        <dbReference type="SAM" id="MobiDB-lite"/>
    </source>
</evidence>
<keyword evidence="8" id="KW-1133">Transmembrane helix</keyword>
<comment type="subcellular location">
    <subcellularLocation>
        <location evidence="1">Secreted</location>
        <location evidence="1">Cell wall</location>
        <topology evidence="1">Peptidoglycan-anchor</topology>
    </subcellularLocation>
</comment>
<dbReference type="GO" id="GO:0007155">
    <property type="term" value="P:cell adhesion"/>
    <property type="evidence" value="ECO:0007669"/>
    <property type="project" value="InterPro"/>
</dbReference>
<keyword evidence="5" id="KW-0732">Signal</keyword>
<comment type="similarity">
    <text evidence="2">Belongs to the serine-aspartate repeat-containing protein (SDr) family.</text>
</comment>
<sequence>MEVIMRKISIIIMMLLLAAQSVFTPLVTKADEPQDNKEIKENILTNAVLTFENTVGQQVDQVDRSTIISVKYDWKLPNGHGYKSGATYQFRLPEPLVVYETIKEEPILFNGETIGTFSVDFDGTVKIVFNDFIETHSNIKGTIEVLSKISETVTITEDKKIIITPIADGKQIEIPIVFQPEGPTITKKGTPNKPYNTESIAWTIDFNKNLENIHSAVLKDPIQDGQELDANSVKVYKLITRLDGSVTQGEEVPGLKIEKTSDGRDFQINLGDIKSAYRVIYTTNIIDQDKTKYENIAFLTGKNFKEQSATGSVSVHRGVSLEKTSTKYDPVSQTITWEIKYNYNEKIIPKEKAILTDMFNDSQELLENSFTVKKVNIDSNGREGNIQDVDSSEYTLNKLTEEKQNGFKLKFNEDIQSAYKIVYKTKASSRVFENTKITNTVLSSENSKTAERTIYQQILSKSNDTTDYKNKTTSWTITFNKDYFPMNNVILTDTFTNKGLTLLPETLTISSSKGPMQVNEDYKLVVISDNEFKIEFLNGCDGPVTLKYKTVFNYEGRQDQTKTYLDNRAILVWEDENGKEHSKDANAQFTPDTYTQSNGFKNGSYNAINKEITWNIGVNYNLKSITDPSIVDIISGGQQLLLDSVKVYKMDLTGGANGTIQTELAPDTDYSVKWDESKKQLKIIFNKKIHSAYLITYKTSLNHLLIKDKYVNTASIYDGENKVTDLSASVSVPNGGKYIDKSGNQNGKIINWTANINFGQSYVSDVKLTDTPSPNQVILENSFHLYTTSVAENGSVSKGSELQLNKDYKLAYLRNSDGEDYFEITFPEPISKPYILEYQSMILAKVGESIQNNIRLTGKEITTEVTKSQSSVTVKRTIGMGTGEGEVGSLQVTKVDAADNKLMLEGAIFSLIDEQSGAVIKTLTTDKDGKVKFDKLLYGNYLLKEDRAPEGYVIGINDAQPIEIKAPTTEAKIENEKINHAVELTKIDNENHDLKLQGAEFKLQHKEGKDYKTVGTYLTNEEGKITLNNLEPGEYQFLESKAPKYYKQDDSPINFTIDKDQTSLKKVTKTNERGKGKLTIIKVDAANQNSLTGATFEIYNSKNNLVTTVTTDQDGKAFLEDVPYDKYTIKEVKAPDGYAVNHSDITVNVENSNTEITVKNNKIIHALKLVKVDANNPTKRLKDAVFKLLYKNAATDEYGIVEGKESLSTDANGEIYIENLIPGKYQLIEIKAPNGYILDNKPIEFEIKNEQISILSLTIKNRQMPSIPGGTDNPNNPGDTNNPDTPTNPGDTNHPDNPTNSGDTVNPGDANDPDKPTKSGDINNSDKPNAPGVTDVVKPKGENLPLTGENSNYTTLYIGSGFILMGLIILLYRRKEKVR</sequence>